<evidence type="ECO:0000313" key="4">
    <source>
        <dbReference type="EMBL" id="PRO72300.1"/>
    </source>
</evidence>
<dbReference type="RefSeq" id="WP_105935744.1">
    <property type="nucleotide sequence ID" value="NZ_PVNP01000190.1"/>
</dbReference>
<dbReference type="EMBL" id="PVNP01000190">
    <property type="protein sequence ID" value="PRO72300.1"/>
    <property type="molecule type" value="Genomic_DNA"/>
</dbReference>
<feature type="signal peptide" evidence="2">
    <location>
        <begin position="1"/>
        <end position="25"/>
    </location>
</feature>
<dbReference type="PROSITE" id="PS51257">
    <property type="entry name" value="PROKAR_LIPOPROTEIN"/>
    <property type="match status" value="1"/>
</dbReference>
<dbReference type="AlphaFoldDB" id="A0A2S9V746"/>
<feature type="chain" id="PRO_5015562654" evidence="2">
    <location>
        <begin position="26"/>
        <end position="924"/>
    </location>
</feature>
<dbReference type="InterPro" id="IPR011990">
    <property type="entry name" value="TPR-like_helical_dom_sf"/>
</dbReference>
<dbReference type="Pfam" id="PF13432">
    <property type="entry name" value="TPR_16"/>
    <property type="match status" value="3"/>
</dbReference>
<comment type="caution">
    <text evidence="4">The sequence shown here is derived from an EMBL/GenBank/DDBJ whole genome shotgun (WGS) entry which is preliminary data.</text>
</comment>
<dbReference type="PANTHER" id="PTHR12558">
    <property type="entry name" value="CELL DIVISION CYCLE 16,23,27"/>
    <property type="match status" value="1"/>
</dbReference>
<dbReference type="InterPro" id="IPR019734">
    <property type="entry name" value="TPR_rpt"/>
</dbReference>
<dbReference type="Pfam" id="PF09976">
    <property type="entry name" value="TPR_21"/>
    <property type="match status" value="1"/>
</dbReference>
<evidence type="ECO:0000313" key="5">
    <source>
        <dbReference type="Proteomes" id="UP000238949"/>
    </source>
</evidence>
<dbReference type="PROSITE" id="PS50005">
    <property type="entry name" value="TPR"/>
    <property type="match status" value="1"/>
</dbReference>
<dbReference type="Proteomes" id="UP000238949">
    <property type="component" value="Unassembled WGS sequence"/>
</dbReference>
<sequence length="924" mass="102855">MKRKSFNRNAVLAAVMLGISSLSLTGCGQKTSEEHMLAARQFVEAKDNPSAIIEYKSAIQKDPEDPNARFELGQLYLQQKDFAAAEKELNRALDLGYEVSEVLPLITRAYQETNSEVALSEINHNVDGLTPVKRAEVTYYKLEALLRLEKTKEARVLLDDIAQIDTSSVYKGLSLALGKVLDDDYEGALQAIDTLHQQAPLNKDVLMQQARLNMYLRNLDAAVTAYDAYLDVAPDDTETKFILTAILMDAKRFADAAPLVDELLQKSATNPLLNQFKGVIEAREGNFGVALKHLETAIQNGRNDPLARLLAGFCAYQLEDYAATTRHLSMIASDLPPSHAALRMLANSLLQQGKNEEATDILARVDGEAENDAMLFSKAGYQLLQSGNVVDAKAMIEKSVPIATSAEDLTRIGVLQLSINDAEGLVNLEAAVERAPELTMGQQTLANAYIATRQFDKALEVAENWQKTEPQNAQPWLVKGQVYLAQQNYEAAEAAIIKAEALDSNSIKAKIQRVSLAMVQKQPQQALDAINQALTIDPTDQASLALLYIVQKQIGKANEAVNTIQEVVARHPDEDVPKTILARVYLAEKRVADGIELIEQVKLNDDTPDLYWDTRGRLLLAGSRINEAKAHYEAWLNEQPNHKTAVLGMAMILDLQSRFQNGVELTAGFLEKRPDRQIEIVKAHFHAMLRQIPQTEAILNQLSEQEKQLPYVKGIRARLQLYRDNPTAAIPNALAAYEAIPNTRNLLLAMAAYEMAGQPDKAFELVTEFRENNPDNTQAMLLFAERLIQRDRSKAIDVYRQLAEKQPENAIALNNLAYLEHQEGMLEAAEEHARQALKLVPKAPEIADTLAQVLIDKGETEDAKAIYDSVMSEPVRSDEIYLNYIELLLEMDLTPLAKRRLADRIFEAADSKARVAELEQQYNL</sequence>
<dbReference type="Pfam" id="PF14559">
    <property type="entry name" value="TPR_19"/>
    <property type="match status" value="1"/>
</dbReference>
<organism evidence="4 5">
    <name type="scientific">Alteromonas alba</name>
    <dbReference type="NCBI Taxonomy" id="2079529"/>
    <lineage>
        <taxon>Bacteria</taxon>
        <taxon>Pseudomonadati</taxon>
        <taxon>Pseudomonadota</taxon>
        <taxon>Gammaproteobacteria</taxon>
        <taxon>Alteromonadales</taxon>
        <taxon>Alteromonadaceae</taxon>
        <taxon>Alteromonas/Salinimonas group</taxon>
        <taxon>Alteromonas</taxon>
    </lineage>
</organism>
<evidence type="ECO:0000256" key="1">
    <source>
        <dbReference type="PROSITE-ProRule" id="PRU00339"/>
    </source>
</evidence>
<feature type="repeat" description="TPR" evidence="1">
    <location>
        <begin position="66"/>
        <end position="99"/>
    </location>
</feature>
<protein>
    <submittedName>
        <fullName evidence="4">PEP-CTERM system TPR-repeat protein PrsT</fullName>
    </submittedName>
</protein>
<dbReference type="PANTHER" id="PTHR12558:SF44">
    <property type="entry name" value="TETRATRICOPEPTIDE REPEAT-CONTAINING PROTEIN"/>
    <property type="match status" value="1"/>
</dbReference>
<reference evidence="5" key="1">
    <citation type="journal article" date="2020" name="Int. J. Syst. Evol. Microbiol.">
        <title>Alteromonas alba sp. nov., a marine bacterium isolated from the seawater of the West Pacific Ocean.</title>
        <authorList>
            <person name="Sun C."/>
            <person name="Wu Y.-H."/>
            <person name="Xamxidin M."/>
            <person name="Cheng H."/>
            <person name="Xu X.-W."/>
        </authorList>
    </citation>
    <scope>NUCLEOTIDE SEQUENCE [LARGE SCALE GENOMIC DNA]</scope>
    <source>
        <strain evidence="5">190</strain>
    </source>
</reference>
<keyword evidence="5" id="KW-1185">Reference proteome</keyword>
<evidence type="ECO:0000256" key="2">
    <source>
        <dbReference type="SAM" id="SignalP"/>
    </source>
</evidence>
<gene>
    <name evidence="4" type="primary">prsT</name>
    <name evidence="4" type="ORF">C6Y40_17790</name>
</gene>
<dbReference type="InterPro" id="IPR014266">
    <property type="entry name" value="PEP-CTERM_TPR_PrsT"/>
</dbReference>
<feature type="domain" description="Ancillary SecYEG translocon subunit/Cell division coordinator CpoB TPR" evidence="3">
    <location>
        <begin position="538"/>
        <end position="648"/>
    </location>
</feature>
<name>A0A2S9V746_9ALTE</name>
<dbReference type="OrthoDB" id="7052525at2"/>
<evidence type="ECO:0000259" key="3">
    <source>
        <dbReference type="Pfam" id="PF09976"/>
    </source>
</evidence>
<dbReference type="SMART" id="SM00028">
    <property type="entry name" value="TPR"/>
    <property type="match status" value="10"/>
</dbReference>
<keyword evidence="2" id="KW-0732">Signal</keyword>
<dbReference type="Gene3D" id="1.25.40.10">
    <property type="entry name" value="Tetratricopeptide repeat domain"/>
    <property type="match status" value="4"/>
</dbReference>
<dbReference type="GO" id="GO:0051301">
    <property type="term" value="P:cell division"/>
    <property type="evidence" value="ECO:0007669"/>
    <property type="project" value="TreeGrafter"/>
</dbReference>
<proteinExistence type="predicted"/>
<accession>A0A2S9V746</accession>
<dbReference type="NCBIfam" id="TIGR02917">
    <property type="entry name" value="PEP_TPR_lipo"/>
    <property type="match status" value="1"/>
</dbReference>
<dbReference type="InterPro" id="IPR018704">
    <property type="entry name" value="SecYEG/CpoB_TPR"/>
</dbReference>
<dbReference type="SUPFAM" id="SSF48452">
    <property type="entry name" value="TPR-like"/>
    <property type="match status" value="4"/>
</dbReference>
<keyword evidence="1" id="KW-0802">TPR repeat</keyword>